<gene>
    <name evidence="25" type="ORF">A9Z42_0017510</name>
</gene>
<dbReference type="EC" id="7.2.2.3" evidence="19"/>
<keyword evidence="8" id="KW-0547">Nucleotide-binding</keyword>
<keyword evidence="16 23" id="KW-0472">Membrane</keyword>
<keyword evidence="17" id="KW-0739">Sodium transport</keyword>
<feature type="region of interest" description="Disordered" evidence="22">
    <location>
        <begin position="432"/>
        <end position="488"/>
    </location>
</feature>
<reference evidence="25 26" key="1">
    <citation type="journal article" date="2015" name="Genome Announc.">
        <title>Genome sequence and annotation of Trichoderma parareesei, the ancestor of the cellulase producer Trichoderma reesei.</title>
        <authorList>
            <person name="Yang D."/>
            <person name="Pomraning K."/>
            <person name="Kopchinskiy A."/>
            <person name="Karimi Aghcheh R."/>
            <person name="Atanasova L."/>
            <person name="Chenthamara K."/>
            <person name="Baker S.E."/>
            <person name="Zhang R."/>
            <person name="Shen Q."/>
            <person name="Freitag M."/>
            <person name="Kubicek C.P."/>
            <person name="Druzhinina I.S."/>
        </authorList>
    </citation>
    <scope>NUCLEOTIDE SEQUENCE [LARGE SCALE GENOMIC DNA]</scope>
    <source>
        <strain evidence="25 26">CBS 125925</strain>
    </source>
</reference>
<keyword evidence="13 23" id="KW-1133">Transmembrane helix</keyword>
<protein>
    <recommendedName>
        <fullName evidence="19">P-type Na(+) transporter</fullName>
        <ecNumber evidence="19">7.2.2.3</ecNumber>
    </recommendedName>
</protein>
<evidence type="ECO:0000256" key="10">
    <source>
        <dbReference type="ARBA" id="ARBA00022842"/>
    </source>
</evidence>
<comment type="catalytic activity">
    <reaction evidence="21">
        <text>Na(+)(in) + ATP + H2O = Na(+)(out) + ADP + phosphate + H(+)</text>
        <dbReference type="Rhea" id="RHEA:14633"/>
        <dbReference type="ChEBI" id="CHEBI:15377"/>
        <dbReference type="ChEBI" id="CHEBI:15378"/>
        <dbReference type="ChEBI" id="CHEBI:29101"/>
        <dbReference type="ChEBI" id="CHEBI:30616"/>
        <dbReference type="ChEBI" id="CHEBI:43474"/>
        <dbReference type="ChEBI" id="CHEBI:456216"/>
        <dbReference type="EC" id="7.2.2.3"/>
    </reaction>
    <physiologicalReaction direction="left-to-right" evidence="21">
        <dbReference type="Rhea" id="RHEA:14634"/>
    </physiologicalReaction>
</comment>
<dbReference type="Pfam" id="PF08282">
    <property type="entry name" value="Hydrolase_3"/>
    <property type="match status" value="1"/>
</dbReference>
<dbReference type="SUPFAM" id="SSF81653">
    <property type="entry name" value="Calcium ATPase, transduction domain A"/>
    <property type="match status" value="1"/>
</dbReference>
<keyword evidence="5" id="KW-0633">Potassium transport</keyword>
<feature type="transmembrane region" description="Helical" evidence="23">
    <location>
        <begin position="331"/>
        <end position="361"/>
    </location>
</feature>
<keyword evidence="26" id="KW-1185">Reference proteome</keyword>
<dbReference type="InterPro" id="IPR023298">
    <property type="entry name" value="ATPase_P-typ_TM_dom_sf"/>
</dbReference>
<keyword evidence="15" id="KW-0406">Ion transport</keyword>
<dbReference type="SUPFAM" id="SSF81660">
    <property type="entry name" value="Metal cation-transporting ATPase, ATP-binding domain N"/>
    <property type="match status" value="1"/>
</dbReference>
<keyword evidence="12" id="KW-1278">Translocase</keyword>
<dbReference type="EMBL" id="LFMI01000205">
    <property type="protein sequence ID" value="OTA01438.1"/>
    <property type="molecule type" value="Genomic_DNA"/>
</dbReference>
<dbReference type="SFLD" id="SFLDS00003">
    <property type="entry name" value="Haloacid_Dehalogenase"/>
    <property type="match status" value="1"/>
</dbReference>
<evidence type="ECO:0000256" key="4">
    <source>
        <dbReference type="ARBA" id="ARBA00022475"/>
    </source>
</evidence>
<evidence type="ECO:0000256" key="22">
    <source>
        <dbReference type="SAM" id="MobiDB-lite"/>
    </source>
</evidence>
<dbReference type="GO" id="GO:0005524">
    <property type="term" value="F:ATP binding"/>
    <property type="evidence" value="ECO:0007669"/>
    <property type="project" value="UniProtKB-KW"/>
</dbReference>
<comment type="catalytic activity">
    <reaction evidence="20">
        <text>K(+)(in) + ATP + H2O = K(+)(out) + ADP + phosphate + H(+)</text>
        <dbReference type="Rhea" id="RHEA:75815"/>
        <dbReference type="ChEBI" id="CHEBI:15377"/>
        <dbReference type="ChEBI" id="CHEBI:15378"/>
        <dbReference type="ChEBI" id="CHEBI:29103"/>
        <dbReference type="ChEBI" id="CHEBI:30616"/>
        <dbReference type="ChEBI" id="CHEBI:43474"/>
        <dbReference type="ChEBI" id="CHEBI:456216"/>
    </reaction>
</comment>
<keyword evidence="7" id="KW-0479">Metal-binding</keyword>
<evidence type="ECO:0000256" key="18">
    <source>
        <dbReference type="ARBA" id="ARBA00035017"/>
    </source>
</evidence>
<evidence type="ECO:0000256" key="2">
    <source>
        <dbReference type="ARBA" id="ARBA00004651"/>
    </source>
</evidence>
<evidence type="ECO:0000256" key="15">
    <source>
        <dbReference type="ARBA" id="ARBA00023065"/>
    </source>
</evidence>
<feature type="transmembrane region" description="Helical" evidence="23">
    <location>
        <begin position="846"/>
        <end position="868"/>
    </location>
</feature>
<dbReference type="SUPFAM" id="SSF56784">
    <property type="entry name" value="HAD-like"/>
    <property type="match status" value="1"/>
</dbReference>
<evidence type="ECO:0000256" key="23">
    <source>
        <dbReference type="SAM" id="Phobius"/>
    </source>
</evidence>
<dbReference type="InterPro" id="IPR059000">
    <property type="entry name" value="ATPase_P-type_domA"/>
</dbReference>
<dbReference type="InterPro" id="IPR044492">
    <property type="entry name" value="P_typ_ATPase_HD_dom"/>
</dbReference>
<organism evidence="25 26">
    <name type="scientific">Trichoderma parareesei</name>
    <name type="common">Filamentous fungus</name>
    <dbReference type="NCBI Taxonomy" id="858221"/>
    <lineage>
        <taxon>Eukaryota</taxon>
        <taxon>Fungi</taxon>
        <taxon>Dikarya</taxon>
        <taxon>Ascomycota</taxon>
        <taxon>Pezizomycotina</taxon>
        <taxon>Sordariomycetes</taxon>
        <taxon>Hypocreomycetidae</taxon>
        <taxon>Hypocreales</taxon>
        <taxon>Hypocreaceae</taxon>
        <taxon>Trichoderma</taxon>
    </lineage>
</organism>
<dbReference type="PANTHER" id="PTHR42861">
    <property type="entry name" value="CALCIUM-TRANSPORTING ATPASE"/>
    <property type="match status" value="1"/>
</dbReference>
<proteinExistence type="inferred from homology"/>
<evidence type="ECO:0000256" key="14">
    <source>
        <dbReference type="ARBA" id="ARBA00023053"/>
    </source>
</evidence>
<keyword evidence="11" id="KW-0630">Potassium</keyword>
<dbReference type="InterPro" id="IPR008250">
    <property type="entry name" value="ATPase_P-typ_transduc_dom_A_sf"/>
</dbReference>
<dbReference type="SFLD" id="SFLDG00002">
    <property type="entry name" value="C1.7:_P-type_atpase_like"/>
    <property type="match status" value="1"/>
</dbReference>
<dbReference type="FunFam" id="1.20.1110.10:FF:000020">
    <property type="entry name" value="Sodium ion P-type ATPase"/>
    <property type="match status" value="1"/>
</dbReference>
<keyword evidence="6 23" id="KW-0812">Transmembrane</keyword>
<feature type="transmembrane region" description="Helical" evidence="23">
    <location>
        <begin position="61"/>
        <end position="79"/>
    </location>
</feature>
<dbReference type="InterPro" id="IPR006068">
    <property type="entry name" value="ATPase_P-typ_cation-transptr_C"/>
</dbReference>
<dbReference type="PROSITE" id="PS00154">
    <property type="entry name" value="ATPASE_E1_E2"/>
    <property type="match status" value="1"/>
</dbReference>
<comment type="subcellular location">
    <subcellularLocation>
        <location evidence="2">Cell membrane</location>
        <topology evidence="2">Multi-pass membrane protein</topology>
    </subcellularLocation>
</comment>
<name>A0A2H2Z4J3_TRIPA</name>
<feature type="transmembrane region" description="Helical" evidence="23">
    <location>
        <begin position="303"/>
        <end position="325"/>
    </location>
</feature>
<dbReference type="Gene3D" id="1.20.1110.10">
    <property type="entry name" value="Calcium-transporting ATPase, transmembrane domain"/>
    <property type="match status" value="2"/>
</dbReference>
<dbReference type="Pfam" id="PF00122">
    <property type="entry name" value="E1-E2_ATPase"/>
    <property type="match status" value="1"/>
</dbReference>
<feature type="transmembrane region" description="Helical" evidence="23">
    <location>
        <begin position="85"/>
        <end position="104"/>
    </location>
</feature>
<dbReference type="GO" id="GO:0005886">
    <property type="term" value="C:plasma membrane"/>
    <property type="evidence" value="ECO:0007669"/>
    <property type="project" value="UniProtKB-SubCell"/>
</dbReference>
<evidence type="ECO:0000313" key="26">
    <source>
        <dbReference type="Proteomes" id="UP000219286"/>
    </source>
</evidence>
<dbReference type="GO" id="GO:0046872">
    <property type="term" value="F:metal ion binding"/>
    <property type="evidence" value="ECO:0007669"/>
    <property type="project" value="UniProtKB-KW"/>
</dbReference>
<dbReference type="GO" id="GO:0008554">
    <property type="term" value="F:P-type sodium transporter activity"/>
    <property type="evidence" value="ECO:0007669"/>
    <property type="project" value="UniProtKB-EC"/>
</dbReference>
<keyword evidence="4" id="KW-1003">Cell membrane</keyword>
<dbReference type="InterPro" id="IPR004014">
    <property type="entry name" value="ATPase_P-typ_cation-transptr_N"/>
</dbReference>
<dbReference type="Pfam" id="PF13246">
    <property type="entry name" value="Cation_ATPase"/>
    <property type="match status" value="1"/>
</dbReference>
<evidence type="ECO:0000256" key="13">
    <source>
        <dbReference type="ARBA" id="ARBA00022989"/>
    </source>
</evidence>
<dbReference type="SUPFAM" id="SSF81665">
    <property type="entry name" value="Calcium ATPase, transmembrane domain M"/>
    <property type="match status" value="1"/>
</dbReference>
<evidence type="ECO:0000256" key="21">
    <source>
        <dbReference type="ARBA" id="ARBA00049499"/>
    </source>
</evidence>
<evidence type="ECO:0000256" key="3">
    <source>
        <dbReference type="ARBA" id="ARBA00022448"/>
    </source>
</evidence>
<keyword evidence="10" id="KW-0460">Magnesium</keyword>
<dbReference type="NCBIfam" id="TIGR01523">
    <property type="entry name" value="ATPase-IID_K-Na"/>
    <property type="match status" value="1"/>
</dbReference>
<dbReference type="Gene3D" id="3.40.1110.10">
    <property type="entry name" value="Calcium-transporting ATPase, cytoplasmic domain N"/>
    <property type="match status" value="1"/>
</dbReference>
<evidence type="ECO:0000256" key="1">
    <source>
        <dbReference type="ARBA" id="ARBA00001946"/>
    </source>
</evidence>
<dbReference type="FunFam" id="1.20.1110.10:FF:000015">
    <property type="entry name" value="Sodium ion P-type ATPase"/>
    <property type="match status" value="1"/>
</dbReference>
<dbReference type="Gene3D" id="2.70.150.10">
    <property type="entry name" value="Calcium-transporting ATPase, cytoplasmic transduction domain A"/>
    <property type="match status" value="1"/>
</dbReference>
<feature type="transmembrane region" description="Helical" evidence="23">
    <location>
        <begin position="970"/>
        <end position="992"/>
    </location>
</feature>
<dbReference type="Pfam" id="PF00690">
    <property type="entry name" value="Cation_ATPase_N"/>
    <property type="match status" value="1"/>
</dbReference>
<dbReference type="Proteomes" id="UP000219286">
    <property type="component" value="Unassembled WGS sequence"/>
</dbReference>
<dbReference type="InterPro" id="IPR006414">
    <property type="entry name" value="P-type_ATPase_IID"/>
</dbReference>
<feature type="transmembrane region" description="Helical" evidence="23">
    <location>
        <begin position="883"/>
        <end position="903"/>
    </location>
</feature>
<comment type="caution">
    <text evidence="25">The sequence shown here is derived from an EMBL/GenBank/DDBJ whole genome shotgun (WGS) entry which is preliminary data.</text>
</comment>
<keyword evidence="14" id="KW-0915">Sodium</keyword>
<dbReference type="InterPro" id="IPR018303">
    <property type="entry name" value="ATPase_P-typ_P_site"/>
</dbReference>
<dbReference type="InterPro" id="IPR023299">
    <property type="entry name" value="ATPase_P-typ_cyto_dom_N"/>
</dbReference>
<keyword evidence="9" id="KW-0067">ATP-binding</keyword>
<feature type="transmembrane region" description="Helical" evidence="23">
    <location>
        <begin position="1053"/>
        <end position="1073"/>
    </location>
</feature>
<feature type="compositionally biased region" description="Basic and acidic residues" evidence="22">
    <location>
        <begin position="432"/>
        <end position="460"/>
    </location>
</feature>
<evidence type="ECO:0000259" key="24">
    <source>
        <dbReference type="SMART" id="SM00831"/>
    </source>
</evidence>
<evidence type="ECO:0000256" key="6">
    <source>
        <dbReference type="ARBA" id="ARBA00022692"/>
    </source>
</evidence>
<feature type="transmembrane region" description="Helical" evidence="23">
    <location>
        <begin position="1021"/>
        <end position="1041"/>
    </location>
</feature>
<dbReference type="InterPro" id="IPR036412">
    <property type="entry name" value="HAD-like_sf"/>
</dbReference>
<evidence type="ECO:0000256" key="16">
    <source>
        <dbReference type="ARBA" id="ARBA00023136"/>
    </source>
</evidence>
<dbReference type="GO" id="GO:0016887">
    <property type="term" value="F:ATP hydrolysis activity"/>
    <property type="evidence" value="ECO:0007669"/>
    <property type="project" value="InterPro"/>
</dbReference>
<evidence type="ECO:0000313" key="25">
    <source>
        <dbReference type="EMBL" id="OTA01438.1"/>
    </source>
</evidence>
<comment type="similarity">
    <text evidence="18">Belongs to the cation transport ATPase (P-type) (TC 3.A.3) family. Type IID subfamily.</text>
</comment>
<accession>A0A2H2Z4J3</accession>
<dbReference type="FunFam" id="3.40.50.1000:FF:000047">
    <property type="entry name" value="Sodium P-type ATPase"/>
    <property type="match status" value="1"/>
</dbReference>
<evidence type="ECO:0000256" key="7">
    <source>
        <dbReference type="ARBA" id="ARBA00022723"/>
    </source>
</evidence>
<dbReference type="NCBIfam" id="TIGR01494">
    <property type="entry name" value="ATPase_P-type"/>
    <property type="match status" value="3"/>
</dbReference>
<evidence type="ECO:0000256" key="9">
    <source>
        <dbReference type="ARBA" id="ARBA00022840"/>
    </source>
</evidence>
<evidence type="ECO:0000256" key="19">
    <source>
        <dbReference type="ARBA" id="ARBA00035029"/>
    </source>
</evidence>
<sequence length="1140" mass="125021">MAEFPKHPFLLTVEETAQALGTNVDTGLTSEQVSALQAKYPKNELDVGGTIPWYSILAKQMLNAMIIVLVFAMALSFGIKDYIEGGVLAFVIFLNVTIGFWQEYRAEKRMDALRALSSPSAMVLRDGKTEVIPNSEVVPGDIILLKMGDTVPADLRLFEAMNLACEEAQLTGESIPVEKITSIPTTHGSDNNINSDNNSGNANIATSEADLGIADRTNMAYATTTVQKGRGRGIVVATGMATEVGKIAASSAKKHHRKAGRSMNWRKYGKAQPVVGLSKRIYDFVGKFLGLTVGTPLQRKLSALAYVLFCCAVGLAIVVFGVNRFNMRNEVIIYATSLGIAIIPESLVAVLTITMVVAVTVMRKANVVVRDLSALEALGGVTNICSDKTGTLTEGAMIVRQAWIPSSHIYTVHDSQNPSDPTRGRVVYSRIQEDKEKQQQPADEANKEKQPQRDFDKERSSAVLKFDVPDEKLNMSPPHQPPSPEPATKMTDQLRAFLVSSALCNLATVRFDQDEEKWQTTGEPTEIALQVFAHRFGHGKKSLEGQGWEQVAEFPFDSSIKRMSVIYNAPEDESSIGLAAGDSQNSLVFTKGAVERILDLCAFAGVGKDQQPMTDELKETVLSQMNALASQGQRVLAVAYRPWEGRFTSKQTSSSSAEEDNKLRSTVEQNLILVGLAGIYDPPRRETKASIGECSQAGIKVHMLTGDHPETAKAIAKEVGIIPRNLNILPENVAASIVVKATEFDKMTDAEIDALEELPLVIARCAPDTKTRMIEALRRRGAFMAMTGDGVNDAPSLSRADVGIAMGSGSDVAKSAAKIVLTDDKFNSIVAAIREGRRMFDNIQKFVLHLLASNVGEVILLVAGLAFVDGSGFSVFPVSPLQIIWINMATSSFPAFGLGREAAAREVMRKPPQDKKRGVFTNQIIVDMIVYGLLMGVCTLCTFCIVIYGANDGNLGADCNTHFSESCRPVFRARAATFALLTWLILISAWEFKSLRRSMFRLNPDDDSFFPFFKDVYSNRFLFWSVVIGSLSVFPVVYIPFLNTRFFKHTGISWEWSLSIGFTLVYVTGVELWKLTKRHFRLLEDAPVQRGAWGQGGPEDDGPRFKKTFSMSSFKTWVSFSRRETGDSAMRANTQARSPV</sequence>
<dbReference type="PRINTS" id="PR00119">
    <property type="entry name" value="CATATPASE"/>
</dbReference>
<evidence type="ECO:0000256" key="8">
    <source>
        <dbReference type="ARBA" id="ARBA00022741"/>
    </source>
</evidence>
<feature type="transmembrane region" description="Helical" evidence="23">
    <location>
        <begin position="924"/>
        <end position="950"/>
    </location>
</feature>
<evidence type="ECO:0000256" key="5">
    <source>
        <dbReference type="ARBA" id="ARBA00022538"/>
    </source>
</evidence>
<dbReference type="InterPro" id="IPR001757">
    <property type="entry name" value="P_typ_ATPase"/>
</dbReference>
<evidence type="ECO:0000256" key="11">
    <source>
        <dbReference type="ARBA" id="ARBA00022958"/>
    </source>
</evidence>
<dbReference type="Pfam" id="PF00689">
    <property type="entry name" value="Cation_ATPase_C"/>
    <property type="match status" value="1"/>
</dbReference>
<evidence type="ECO:0000256" key="20">
    <source>
        <dbReference type="ARBA" id="ARBA00048599"/>
    </source>
</evidence>
<evidence type="ECO:0000256" key="17">
    <source>
        <dbReference type="ARBA" id="ARBA00023201"/>
    </source>
</evidence>
<dbReference type="SMART" id="SM00831">
    <property type="entry name" value="Cation_ATPase_N"/>
    <property type="match status" value="1"/>
</dbReference>
<keyword evidence="3" id="KW-0813">Transport</keyword>
<dbReference type="GO" id="GO:0006813">
    <property type="term" value="P:potassium ion transport"/>
    <property type="evidence" value="ECO:0007669"/>
    <property type="project" value="UniProtKB-KW"/>
</dbReference>
<dbReference type="AlphaFoldDB" id="A0A2H2Z4J3"/>
<dbReference type="OrthoDB" id="3352408at2759"/>
<comment type="cofactor">
    <cofactor evidence="1">
        <name>Mg(2+)</name>
        <dbReference type="ChEBI" id="CHEBI:18420"/>
    </cofactor>
</comment>
<dbReference type="SFLD" id="SFLDF00027">
    <property type="entry name" value="p-type_atpase"/>
    <property type="match status" value="1"/>
</dbReference>
<feature type="domain" description="Cation-transporting P-type ATPase N-terminal" evidence="24">
    <location>
        <begin position="7"/>
        <end position="81"/>
    </location>
</feature>
<evidence type="ECO:0000256" key="12">
    <source>
        <dbReference type="ARBA" id="ARBA00022967"/>
    </source>
</evidence>